<dbReference type="AlphaFoldDB" id="W7J064"/>
<evidence type="ECO:0008006" key="3">
    <source>
        <dbReference type="Google" id="ProtNLM"/>
    </source>
</evidence>
<dbReference type="EMBL" id="AYXG01000083">
    <property type="protein sequence ID" value="EWC62266.1"/>
    <property type="molecule type" value="Genomic_DNA"/>
</dbReference>
<dbReference type="RefSeq" id="WP_200873367.1">
    <property type="nucleotide sequence ID" value="NZ_AYXG01000083.1"/>
</dbReference>
<dbReference type="Pfam" id="PF14085">
    <property type="entry name" value="DUF4265"/>
    <property type="match status" value="1"/>
</dbReference>
<keyword evidence="2" id="KW-1185">Reference proteome</keyword>
<protein>
    <recommendedName>
        <fullName evidence="3">DUF4265 domain-containing protein</fullName>
    </recommendedName>
</protein>
<evidence type="ECO:0000313" key="2">
    <source>
        <dbReference type="Proteomes" id="UP000019277"/>
    </source>
</evidence>
<dbReference type="InterPro" id="IPR025361">
    <property type="entry name" value="DUF4265"/>
</dbReference>
<dbReference type="STRING" id="909613.UO65_2445"/>
<name>W7J064_9PSEU</name>
<dbReference type="Proteomes" id="UP000019277">
    <property type="component" value="Unassembled WGS sequence"/>
</dbReference>
<organism evidence="1 2">
    <name type="scientific">Actinokineospora spheciospongiae</name>
    <dbReference type="NCBI Taxonomy" id="909613"/>
    <lineage>
        <taxon>Bacteria</taxon>
        <taxon>Bacillati</taxon>
        <taxon>Actinomycetota</taxon>
        <taxon>Actinomycetes</taxon>
        <taxon>Pseudonocardiales</taxon>
        <taxon>Pseudonocardiaceae</taxon>
        <taxon>Actinokineospora</taxon>
    </lineage>
</organism>
<proteinExistence type="predicted"/>
<dbReference type="PATRIC" id="fig|909613.9.peg.2449"/>
<evidence type="ECO:0000313" key="1">
    <source>
        <dbReference type="EMBL" id="EWC62266.1"/>
    </source>
</evidence>
<accession>W7J064</accession>
<reference evidence="1 2" key="1">
    <citation type="journal article" date="2014" name="Genome Announc.">
        <title>Draft Genome Sequence of the Antitrypanosomally Active Sponge-Associated Bacterium Actinokineospora sp. Strain EG49.</title>
        <authorList>
            <person name="Harjes J."/>
            <person name="Ryu T."/>
            <person name="Abdelmohsen U.R."/>
            <person name="Moitinho-Silva L."/>
            <person name="Horn H."/>
            <person name="Ravasi T."/>
            <person name="Hentschel U."/>
        </authorList>
    </citation>
    <scope>NUCLEOTIDE SEQUENCE [LARGE SCALE GENOMIC DNA]</scope>
    <source>
        <strain evidence="1 2">EG49</strain>
    </source>
</reference>
<sequence>MTQDAVHPEPVWRERSDFIIGAPLPEPGRSEQLWARRLGEHRFEVCCVPFFLYDVALGDVVTTDAAYDLVEVRVRSGRSVLRAWFGESPLGRAERDAVAADLAAAGGLLEWSSPNLLAVDAADAAVADAVTARLTAREDRGHLVFEVGSRPGGSSG</sequence>
<dbReference type="eggNOG" id="ENOG5033IRT">
    <property type="taxonomic scope" value="Bacteria"/>
</dbReference>
<comment type="caution">
    <text evidence="1">The sequence shown here is derived from an EMBL/GenBank/DDBJ whole genome shotgun (WGS) entry which is preliminary data.</text>
</comment>
<gene>
    <name evidence="1" type="ORF">UO65_2445</name>
</gene>